<reference evidence="2 3" key="1">
    <citation type="submission" date="2021-10" db="EMBL/GenBank/DDBJ databases">
        <title>Lutispora strain m25 sp. nov., a thermophilic, non-spore-forming bacterium isolated from a lab-scale methanogenic bioreactor digesting anaerobic sludge.</title>
        <authorList>
            <person name="El Houari A."/>
            <person name="Mcdonald J."/>
        </authorList>
    </citation>
    <scope>NUCLEOTIDE SEQUENCE [LARGE SCALE GENOMIC DNA]</scope>
    <source>
        <strain evidence="3">m25</strain>
    </source>
</reference>
<evidence type="ECO:0008006" key="4">
    <source>
        <dbReference type="Google" id="ProtNLM"/>
    </source>
</evidence>
<proteinExistence type="predicted"/>
<dbReference type="RefSeq" id="WP_255229122.1">
    <property type="nucleotide sequence ID" value="NZ_JAJEKE010000025.1"/>
</dbReference>
<name>A0ABT1NJY5_9FIRM</name>
<evidence type="ECO:0000256" key="1">
    <source>
        <dbReference type="SAM" id="Phobius"/>
    </source>
</evidence>
<feature type="transmembrane region" description="Helical" evidence="1">
    <location>
        <begin position="40"/>
        <end position="64"/>
    </location>
</feature>
<feature type="transmembrane region" description="Helical" evidence="1">
    <location>
        <begin position="96"/>
        <end position="113"/>
    </location>
</feature>
<keyword evidence="1" id="KW-1133">Transmembrane helix</keyword>
<comment type="caution">
    <text evidence="2">The sequence shown here is derived from an EMBL/GenBank/DDBJ whole genome shotgun (WGS) entry which is preliminary data.</text>
</comment>
<dbReference type="EMBL" id="JAJEKE010000025">
    <property type="protein sequence ID" value="MCQ1531572.1"/>
    <property type="molecule type" value="Genomic_DNA"/>
</dbReference>
<protein>
    <recommendedName>
        <fullName evidence="4">DUF5673 domain-containing protein</fullName>
    </recommendedName>
</protein>
<dbReference type="Proteomes" id="UP001651880">
    <property type="component" value="Unassembled WGS sequence"/>
</dbReference>
<evidence type="ECO:0000313" key="3">
    <source>
        <dbReference type="Proteomes" id="UP001651880"/>
    </source>
</evidence>
<keyword evidence="1" id="KW-0812">Transmembrane</keyword>
<sequence>MSNSMKLIAFILSLFVFLIGSVVFNMILGITPAAQNEAGLMPVIAGYLNIMLSTMLLVFSQAIFRFKYTQRQMKKLGHYNIIGEYPINPFRLVDRLIIYVFPSIPVIYPFFRGEKLNKYTLWSIALLFIFIIITEILFNLFNKSMKIVVTDKGVAVTGYDLRLELPISANYPSSSGFYPFERIEGFRYMKKKITLYQTYDLGPITITAPEDEIKKIRGLLLQNHVPESKLSGAKHNG</sequence>
<gene>
    <name evidence="2" type="ORF">LJD61_18825</name>
</gene>
<keyword evidence="3" id="KW-1185">Reference proteome</keyword>
<keyword evidence="1" id="KW-0472">Membrane</keyword>
<feature type="transmembrane region" description="Helical" evidence="1">
    <location>
        <begin position="119"/>
        <end position="138"/>
    </location>
</feature>
<feature type="transmembrane region" description="Helical" evidence="1">
    <location>
        <begin position="7"/>
        <end position="28"/>
    </location>
</feature>
<evidence type="ECO:0000313" key="2">
    <source>
        <dbReference type="EMBL" id="MCQ1531572.1"/>
    </source>
</evidence>
<organism evidence="2 3">
    <name type="scientific">Lutispora saccharofermentans</name>
    <dbReference type="NCBI Taxonomy" id="3024236"/>
    <lineage>
        <taxon>Bacteria</taxon>
        <taxon>Bacillati</taxon>
        <taxon>Bacillota</taxon>
        <taxon>Clostridia</taxon>
        <taxon>Lutisporales</taxon>
        <taxon>Lutisporaceae</taxon>
        <taxon>Lutispora</taxon>
    </lineage>
</organism>
<accession>A0ABT1NJY5</accession>